<evidence type="ECO:0000313" key="2">
    <source>
        <dbReference type="EMBL" id="KAL3317679.1"/>
    </source>
</evidence>
<protein>
    <submittedName>
        <fullName evidence="2">Uncharacterized protein</fullName>
    </submittedName>
</protein>
<sequence>MSLESDLIFERRLIGNNSRRLISAKQRYARGYVRPATSVKMQPNKTFSSSVHLSVCQRPVQISGIKLVETKSTARKVKKPKGGAEMQQLAKCLQMISFEDETHAKQMREAKITKIRPFSLVPLNRRILSKQHTSGTALAINHKLRERTLEIHCENLRNRKWRRPILKARKAKQKQLNVFVETIKPVKRKMPLIIRKQPERRNHQSGENEKKKNRFLGSDSLNELMTINSIPRPEPKPILPLDQLNFKELIYSNSEISDCTDFSDDYQSTEAKFAAPLSSPVLCKFGHDQYCRS</sequence>
<dbReference type="EMBL" id="JBJKFK010000345">
    <property type="protein sequence ID" value="KAL3317679.1"/>
    <property type="molecule type" value="Genomic_DNA"/>
</dbReference>
<dbReference type="Proteomes" id="UP001626550">
    <property type="component" value="Unassembled WGS sequence"/>
</dbReference>
<keyword evidence="3" id="KW-1185">Reference proteome</keyword>
<proteinExistence type="predicted"/>
<dbReference type="AlphaFoldDB" id="A0ABD2QDQ4"/>
<evidence type="ECO:0000256" key="1">
    <source>
        <dbReference type="SAM" id="MobiDB-lite"/>
    </source>
</evidence>
<comment type="caution">
    <text evidence="2">The sequence shown here is derived from an EMBL/GenBank/DDBJ whole genome shotgun (WGS) entry which is preliminary data.</text>
</comment>
<name>A0ABD2QDQ4_9PLAT</name>
<accession>A0ABD2QDQ4</accession>
<feature type="region of interest" description="Disordered" evidence="1">
    <location>
        <begin position="195"/>
        <end position="215"/>
    </location>
</feature>
<gene>
    <name evidence="2" type="ORF">Ciccas_003660</name>
</gene>
<evidence type="ECO:0000313" key="3">
    <source>
        <dbReference type="Proteomes" id="UP001626550"/>
    </source>
</evidence>
<organism evidence="2 3">
    <name type="scientific">Cichlidogyrus casuarinus</name>
    <dbReference type="NCBI Taxonomy" id="1844966"/>
    <lineage>
        <taxon>Eukaryota</taxon>
        <taxon>Metazoa</taxon>
        <taxon>Spiralia</taxon>
        <taxon>Lophotrochozoa</taxon>
        <taxon>Platyhelminthes</taxon>
        <taxon>Monogenea</taxon>
        <taxon>Monopisthocotylea</taxon>
        <taxon>Dactylogyridea</taxon>
        <taxon>Ancyrocephalidae</taxon>
        <taxon>Cichlidogyrus</taxon>
    </lineage>
</organism>
<reference evidence="2 3" key="1">
    <citation type="submission" date="2024-11" db="EMBL/GenBank/DDBJ databases">
        <title>Adaptive evolution of stress response genes in parasites aligns with host niche diversity.</title>
        <authorList>
            <person name="Hahn C."/>
            <person name="Resl P."/>
        </authorList>
    </citation>
    <scope>NUCLEOTIDE SEQUENCE [LARGE SCALE GENOMIC DNA]</scope>
    <source>
        <strain evidence="2">EGGRZ-B1_66</strain>
        <tissue evidence="2">Body</tissue>
    </source>
</reference>
<feature type="compositionally biased region" description="Basic and acidic residues" evidence="1">
    <location>
        <begin position="196"/>
        <end position="210"/>
    </location>
</feature>